<dbReference type="SUPFAM" id="SSF49265">
    <property type="entry name" value="Fibronectin type III"/>
    <property type="match status" value="1"/>
</dbReference>
<reference evidence="6" key="3">
    <citation type="submission" date="2015-06" db="UniProtKB">
        <authorList>
            <consortium name="EnsemblMetazoa"/>
        </authorList>
    </citation>
    <scope>IDENTIFICATION</scope>
</reference>
<dbReference type="InterPro" id="IPR036116">
    <property type="entry name" value="FN3_sf"/>
</dbReference>
<dbReference type="OrthoDB" id="6277409at2759"/>
<dbReference type="PROSITE" id="PS50853">
    <property type="entry name" value="FN3"/>
    <property type="match status" value="1"/>
</dbReference>
<keyword evidence="7" id="KW-1185">Reference proteome</keyword>
<keyword evidence="3" id="KW-0472">Membrane</keyword>
<protein>
    <recommendedName>
        <fullName evidence="4">Fibronectin type-III domain-containing protein</fullName>
    </recommendedName>
</protein>
<accession>R7V8C6</accession>
<feature type="region of interest" description="Disordered" evidence="2">
    <location>
        <begin position="532"/>
        <end position="567"/>
    </location>
</feature>
<organism evidence="5">
    <name type="scientific">Capitella teleta</name>
    <name type="common">Polychaete worm</name>
    <dbReference type="NCBI Taxonomy" id="283909"/>
    <lineage>
        <taxon>Eukaryota</taxon>
        <taxon>Metazoa</taxon>
        <taxon>Spiralia</taxon>
        <taxon>Lophotrochozoa</taxon>
        <taxon>Annelida</taxon>
        <taxon>Polychaeta</taxon>
        <taxon>Sedentaria</taxon>
        <taxon>Scolecida</taxon>
        <taxon>Capitellidae</taxon>
        <taxon>Capitella</taxon>
    </lineage>
</organism>
<dbReference type="EMBL" id="AMQN01019456">
    <property type="status" value="NOT_ANNOTATED_CDS"/>
    <property type="molecule type" value="Genomic_DNA"/>
</dbReference>
<evidence type="ECO:0000256" key="2">
    <source>
        <dbReference type="SAM" id="MobiDB-lite"/>
    </source>
</evidence>
<dbReference type="CDD" id="cd00063">
    <property type="entry name" value="FN3"/>
    <property type="match status" value="1"/>
</dbReference>
<dbReference type="HOGENOM" id="CLU_466346_0_0_1"/>
<dbReference type="PANTHER" id="PTHR46708:SF2">
    <property type="entry name" value="FIBRONECTIN TYPE-III DOMAIN-CONTAINING PROTEIN"/>
    <property type="match status" value="1"/>
</dbReference>
<proteinExistence type="predicted"/>
<dbReference type="EMBL" id="AMQN01019457">
    <property type="status" value="NOT_ANNOTATED_CDS"/>
    <property type="molecule type" value="Genomic_DNA"/>
</dbReference>
<dbReference type="PANTHER" id="PTHR46708">
    <property type="entry name" value="TENASCIN"/>
    <property type="match status" value="1"/>
</dbReference>
<reference evidence="5 7" key="2">
    <citation type="journal article" date="2013" name="Nature">
        <title>Insights into bilaterian evolution from three spiralian genomes.</title>
        <authorList>
            <person name="Simakov O."/>
            <person name="Marletaz F."/>
            <person name="Cho S.J."/>
            <person name="Edsinger-Gonzales E."/>
            <person name="Havlak P."/>
            <person name="Hellsten U."/>
            <person name="Kuo D.H."/>
            <person name="Larsson T."/>
            <person name="Lv J."/>
            <person name="Arendt D."/>
            <person name="Savage R."/>
            <person name="Osoegawa K."/>
            <person name="de Jong P."/>
            <person name="Grimwood J."/>
            <person name="Chapman J.A."/>
            <person name="Shapiro H."/>
            <person name="Aerts A."/>
            <person name="Otillar R.P."/>
            <person name="Terry A.Y."/>
            <person name="Boore J.L."/>
            <person name="Grigoriev I.V."/>
            <person name="Lindberg D.R."/>
            <person name="Seaver E.C."/>
            <person name="Weisblat D.A."/>
            <person name="Putnam N.H."/>
            <person name="Rokhsar D.S."/>
        </authorList>
    </citation>
    <scope>NUCLEOTIDE SEQUENCE</scope>
    <source>
        <strain evidence="5 7">I ESC-2004</strain>
    </source>
</reference>
<evidence type="ECO:0000313" key="5">
    <source>
        <dbReference type="EMBL" id="ELU12606.1"/>
    </source>
</evidence>
<evidence type="ECO:0000313" key="7">
    <source>
        <dbReference type="Proteomes" id="UP000014760"/>
    </source>
</evidence>
<dbReference type="EnsemblMetazoa" id="CapteT190948">
    <property type="protein sequence ID" value="CapteP190948"/>
    <property type="gene ID" value="CapteG190948"/>
</dbReference>
<dbReference type="EMBL" id="AMQN01019458">
    <property type="status" value="NOT_ANNOTATED_CDS"/>
    <property type="molecule type" value="Genomic_DNA"/>
</dbReference>
<keyword evidence="1" id="KW-0677">Repeat</keyword>
<sequence>MYLALMVYRATPITATGFSPSEIMIGRKLRTTIPALPKTLKSGMAPSQKILEENDAKAKRQTHVTSASHFVCNTQISSLLAQVSLLYDFVQLNSAKLCKEKKSVPLPPLGLTIDIAETTESSLLILWEDDETRSYITSWDVEIADIGTYRPKAVGSTSDRTVLNYEITNLISGKNYTAYVFGKSGDQRSHQAATVDLTLKPVINSVLSEDTDQTKENVIVLTYNQSNVGEFDHYLFSLNGSSDTVTVAKQHRHLYPRITFTNLVAGVNYVVTARTISGIEESTPIQKSIVTKPFAPNWACDQGADRLTIILSKPLGFVDEYILECQEGCNVVEFSLLVTTDRGDSRNRAANQPSWKDSKDKLPMPPYFAVNRCSDLFDGDNMCWSTSRKKRNVVERGTRVHFTVGGALNCDIRDDSFCNGPLQSDSTYHVAIVGYTENGLHTVGPISDPIRTGRAGTTAEDPNQPKSVNIVTIAVGVGLGILLLISVLTSLAIFHCRKRVARPDTRPQEDMAVSSDPTYTNADQVALSVESGPLNADDLPRQPTSVTSPDTGYEALDVENSNNQKDDYEVLEGIYHEIPDATDKA</sequence>
<dbReference type="InterPro" id="IPR003961">
    <property type="entry name" value="FN3_dom"/>
</dbReference>
<dbReference type="Gene3D" id="2.60.40.10">
    <property type="entry name" value="Immunoglobulins"/>
    <property type="match status" value="1"/>
</dbReference>
<dbReference type="AlphaFoldDB" id="R7V8C6"/>
<feature type="domain" description="Fibronectin type-III" evidence="4">
    <location>
        <begin position="107"/>
        <end position="202"/>
    </location>
</feature>
<evidence type="ECO:0000259" key="4">
    <source>
        <dbReference type="PROSITE" id="PS50853"/>
    </source>
</evidence>
<dbReference type="Pfam" id="PF00041">
    <property type="entry name" value="fn3"/>
    <property type="match status" value="1"/>
</dbReference>
<gene>
    <name evidence="5" type="ORF">CAPTEDRAFT_190948</name>
</gene>
<dbReference type="SMART" id="SM00060">
    <property type="entry name" value="FN3"/>
    <property type="match status" value="2"/>
</dbReference>
<evidence type="ECO:0000256" key="1">
    <source>
        <dbReference type="ARBA" id="ARBA00022737"/>
    </source>
</evidence>
<dbReference type="STRING" id="283909.R7V8C6"/>
<evidence type="ECO:0000256" key="3">
    <source>
        <dbReference type="SAM" id="Phobius"/>
    </source>
</evidence>
<dbReference type="InterPro" id="IPR013783">
    <property type="entry name" value="Ig-like_fold"/>
</dbReference>
<reference evidence="7" key="1">
    <citation type="submission" date="2012-12" db="EMBL/GenBank/DDBJ databases">
        <authorList>
            <person name="Hellsten U."/>
            <person name="Grimwood J."/>
            <person name="Chapman J.A."/>
            <person name="Shapiro H."/>
            <person name="Aerts A."/>
            <person name="Otillar R.P."/>
            <person name="Terry A.Y."/>
            <person name="Boore J.L."/>
            <person name="Simakov O."/>
            <person name="Marletaz F."/>
            <person name="Cho S.-J."/>
            <person name="Edsinger-Gonzales E."/>
            <person name="Havlak P."/>
            <person name="Kuo D.-H."/>
            <person name="Larsson T."/>
            <person name="Lv J."/>
            <person name="Arendt D."/>
            <person name="Savage R."/>
            <person name="Osoegawa K."/>
            <person name="de Jong P."/>
            <person name="Lindberg D.R."/>
            <person name="Seaver E.C."/>
            <person name="Weisblat D.A."/>
            <person name="Putnam N.H."/>
            <person name="Grigoriev I.V."/>
            <person name="Rokhsar D.S."/>
        </authorList>
    </citation>
    <scope>NUCLEOTIDE SEQUENCE</scope>
    <source>
        <strain evidence="7">I ESC-2004</strain>
    </source>
</reference>
<name>R7V8C6_CAPTE</name>
<keyword evidence="3" id="KW-0812">Transmembrane</keyword>
<dbReference type="InterPro" id="IPR050991">
    <property type="entry name" value="ECM_Regulatory_Proteins"/>
</dbReference>
<keyword evidence="3" id="KW-1133">Transmembrane helix</keyword>
<dbReference type="EMBL" id="KB295797">
    <property type="protein sequence ID" value="ELU12606.1"/>
    <property type="molecule type" value="Genomic_DNA"/>
</dbReference>
<feature type="transmembrane region" description="Helical" evidence="3">
    <location>
        <begin position="470"/>
        <end position="494"/>
    </location>
</feature>
<dbReference type="Proteomes" id="UP000014760">
    <property type="component" value="Unassembled WGS sequence"/>
</dbReference>
<evidence type="ECO:0000313" key="6">
    <source>
        <dbReference type="EnsemblMetazoa" id="CapteP190948"/>
    </source>
</evidence>